<evidence type="ECO:0000256" key="9">
    <source>
        <dbReference type="ARBA" id="ARBA00023315"/>
    </source>
</evidence>
<accession>A0A0K2US33</accession>
<comment type="similarity">
    <text evidence="2 13">Belongs to the taffazin family.</text>
</comment>
<evidence type="ECO:0000256" key="8">
    <source>
        <dbReference type="ARBA" id="ARBA00023136"/>
    </source>
</evidence>
<proteinExistence type="inferred from homology"/>
<feature type="domain" description="Phospholipid/glycerol acyltransferase" evidence="14">
    <location>
        <begin position="72"/>
        <end position="198"/>
    </location>
</feature>
<comment type="catalytic activity">
    <reaction evidence="12">
        <text>1,2-di-(9Z-octadecenoyl)-sn-glycero-3-phosphocholine + 1-hexadecanoyl-sn-glycero-3-phosphocholine = 1-hexadecanoyl-2-(9Z-octadecenoyl)-sn-glycero-3-phosphocholine + 1-(9Z-octadecenoyl)-sn-glycero-3-phosphocholine</text>
        <dbReference type="Rhea" id="RHEA:43816"/>
        <dbReference type="ChEBI" id="CHEBI:28610"/>
        <dbReference type="ChEBI" id="CHEBI:72998"/>
        <dbReference type="ChEBI" id="CHEBI:73001"/>
        <dbReference type="ChEBI" id="CHEBI:74669"/>
    </reaction>
    <physiologicalReaction direction="left-to-right" evidence="12">
        <dbReference type="Rhea" id="RHEA:43817"/>
    </physiologicalReaction>
    <physiologicalReaction direction="right-to-left" evidence="12">
        <dbReference type="Rhea" id="RHEA:43818"/>
    </physiologicalReaction>
</comment>
<evidence type="ECO:0000256" key="12">
    <source>
        <dbReference type="ARBA" id="ARBA00049543"/>
    </source>
</evidence>
<reference evidence="15" key="1">
    <citation type="submission" date="2014-05" db="EMBL/GenBank/DDBJ databases">
        <authorList>
            <person name="Chronopoulou M."/>
        </authorList>
    </citation>
    <scope>NUCLEOTIDE SEQUENCE</scope>
    <source>
        <tissue evidence="15">Whole organism</tissue>
    </source>
</reference>
<dbReference type="OrthoDB" id="193467at2759"/>
<evidence type="ECO:0000256" key="7">
    <source>
        <dbReference type="ARBA" id="ARBA00023128"/>
    </source>
</evidence>
<evidence type="ECO:0000256" key="6">
    <source>
        <dbReference type="ARBA" id="ARBA00023098"/>
    </source>
</evidence>
<comment type="catalytic activity">
    <reaction evidence="11">
        <text>1'-[1,2-diacyl-sn-glycero-3-phospho],3'-[1-acyl-sn-glycero-3-phospho]-glycerol + a 1,2-diacyl-sn-glycero-3-phosphocholine = a cardiolipin + a 1-acyl-sn-glycero-3-phosphocholine</text>
        <dbReference type="Rhea" id="RHEA:33731"/>
        <dbReference type="ChEBI" id="CHEBI:57643"/>
        <dbReference type="ChEBI" id="CHEBI:58168"/>
        <dbReference type="ChEBI" id="CHEBI:62237"/>
        <dbReference type="ChEBI" id="CHEBI:64743"/>
    </reaction>
    <physiologicalReaction direction="left-to-right" evidence="11">
        <dbReference type="Rhea" id="RHEA:33732"/>
    </physiologicalReaction>
    <physiologicalReaction direction="right-to-left" evidence="11">
        <dbReference type="Rhea" id="RHEA:33733"/>
    </physiologicalReaction>
</comment>
<evidence type="ECO:0000256" key="13">
    <source>
        <dbReference type="RuleBase" id="RU365062"/>
    </source>
</evidence>
<evidence type="ECO:0000259" key="14">
    <source>
        <dbReference type="SMART" id="SM00563"/>
    </source>
</evidence>
<evidence type="ECO:0000256" key="1">
    <source>
        <dbReference type="ARBA" id="ARBA00004137"/>
    </source>
</evidence>
<keyword evidence="3" id="KW-0808">Transferase</keyword>
<organism evidence="15">
    <name type="scientific">Lepeophtheirus salmonis</name>
    <name type="common">Salmon louse</name>
    <name type="synonym">Caligus salmonis</name>
    <dbReference type="NCBI Taxonomy" id="72036"/>
    <lineage>
        <taxon>Eukaryota</taxon>
        <taxon>Metazoa</taxon>
        <taxon>Ecdysozoa</taxon>
        <taxon>Arthropoda</taxon>
        <taxon>Crustacea</taxon>
        <taxon>Multicrustacea</taxon>
        <taxon>Hexanauplia</taxon>
        <taxon>Copepoda</taxon>
        <taxon>Siphonostomatoida</taxon>
        <taxon>Caligidae</taxon>
        <taxon>Lepeophtheirus</taxon>
    </lineage>
</organism>
<evidence type="ECO:0000256" key="3">
    <source>
        <dbReference type="ARBA" id="ARBA00022679"/>
    </source>
</evidence>
<dbReference type="EMBL" id="HACA01023331">
    <property type="protein sequence ID" value="CDW40692.1"/>
    <property type="molecule type" value="Transcribed_RNA"/>
</dbReference>
<dbReference type="GO" id="GO:0047184">
    <property type="term" value="F:1-acylglycerophosphocholine O-acyltransferase activity"/>
    <property type="evidence" value="ECO:0007669"/>
    <property type="project" value="TreeGrafter"/>
</dbReference>
<keyword evidence="4" id="KW-1000">Mitochondrion outer membrane</keyword>
<name>A0A0K2US33_LEPSM</name>
<evidence type="ECO:0000313" key="15">
    <source>
        <dbReference type="EMBL" id="CDW40692.1"/>
    </source>
</evidence>
<dbReference type="PRINTS" id="PR00979">
    <property type="entry name" value="TAFAZZIN"/>
</dbReference>
<evidence type="ECO:0000256" key="5">
    <source>
        <dbReference type="ARBA" id="ARBA00022792"/>
    </source>
</evidence>
<dbReference type="PANTHER" id="PTHR12497">
    <property type="entry name" value="TAZ PROTEIN TAFAZZIN"/>
    <property type="match status" value="1"/>
</dbReference>
<keyword evidence="9" id="KW-0012">Acyltransferase</keyword>
<evidence type="ECO:0000256" key="10">
    <source>
        <dbReference type="ARBA" id="ARBA00024323"/>
    </source>
</evidence>
<comment type="subcellular location">
    <subcellularLocation>
        <location evidence="1">Mitochondrion inner membrane</location>
        <topology evidence="1">Peripheral membrane protein</topology>
        <orientation evidence="1">Intermembrane side</orientation>
    </subcellularLocation>
    <subcellularLocation>
        <location evidence="10">Mitochondrion outer membrane</location>
        <topology evidence="10">Peripheral membrane protein</topology>
        <orientation evidence="10">Intermembrane side</orientation>
    </subcellularLocation>
</comment>
<dbReference type="AlphaFoldDB" id="A0A0K2US33"/>
<dbReference type="GO" id="GO:0005741">
    <property type="term" value="C:mitochondrial outer membrane"/>
    <property type="evidence" value="ECO:0007669"/>
    <property type="project" value="UniProtKB-SubCell"/>
</dbReference>
<keyword evidence="6" id="KW-0443">Lipid metabolism</keyword>
<evidence type="ECO:0000256" key="4">
    <source>
        <dbReference type="ARBA" id="ARBA00022787"/>
    </source>
</evidence>
<dbReference type="InterPro" id="IPR000872">
    <property type="entry name" value="Tafazzin"/>
</dbReference>
<dbReference type="GO" id="GO:0035965">
    <property type="term" value="P:cardiolipin acyl-chain remodeling"/>
    <property type="evidence" value="ECO:0007669"/>
    <property type="project" value="TreeGrafter"/>
</dbReference>
<dbReference type="SUPFAM" id="SSF69593">
    <property type="entry name" value="Glycerol-3-phosphate (1)-acyltransferase"/>
    <property type="match status" value="1"/>
</dbReference>
<dbReference type="SMART" id="SM00563">
    <property type="entry name" value="PlsC"/>
    <property type="match status" value="1"/>
</dbReference>
<evidence type="ECO:0000256" key="11">
    <source>
        <dbReference type="ARBA" id="ARBA00047906"/>
    </source>
</evidence>
<protein>
    <recommendedName>
        <fullName evidence="13">Tafazzin family protein</fullName>
    </recommendedName>
</protein>
<dbReference type="GO" id="GO:0007007">
    <property type="term" value="P:inner mitochondrial membrane organization"/>
    <property type="evidence" value="ECO:0007669"/>
    <property type="project" value="TreeGrafter"/>
</dbReference>
<sequence>MPSVSDIPEELYDTQSIFSQKDDPSWCLKSRLIISAVGIASKLWMTCFTRTNIHHRKILTKALEERPNGTPLITVANHHSCMDEPLLWGILDIKHVTNQSLMRWALAAHDICFTNKLHSSFFAYGKSIPVIRGNGVYQKGMDFCVDQLKKGSWVHLYPEGKVNMNPTTDLRLKWGLGRLISEVGFLEPIIIPIYHLGMDKVLPSFKPYIPRPWQSVTIVVGTPIQTKELLYRIRSSNLSDEEARKILTDRVQEEMRKLRLQAHIYHAKNTYKH</sequence>
<dbReference type="InterPro" id="IPR002123">
    <property type="entry name" value="Plipid/glycerol_acylTrfase"/>
</dbReference>
<keyword evidence="8" id="KW-0472">Membrane</keyword>
<dbReference type="CDD" id="cd07989">
    <property type="entry name" value="LPLAT_AGPAT-like"/>
    <property type="match status" value="1"/>
</dbReference>
<keyword evidence="5" id="KW-0999">Mitochondrion inner membrane</keyword>
<dbReference type="Pfam" id="PF01553">
    <property type="entry name" value="Acyltransferase"/>
    <property type="match status" value="1"/>
</dbReference>
<keyword evidence="7" id="KW-0496">Mitochondrion</keyword>
<dbReference type="PANTHER" id="PTHR12497:SF0">
    <property type="entry name" value="TAFAZZIN"/>
    <property type="match status" value="1"/>
</dbReference>
<dbReference type="GO" id="GO:0005743">
    <property type="term" value="C:mitochondrial inner membrane"/>
    <property type="evidence" value="ECO:0007669"/>
    <property type="project" value="UniProtKB-SubCell"/>
</dbReference>
<evidence type="ECO:0000256" key="2">
    <source>
        <dbReference type="ARBA" id="ARBA00010524"/>
    </source>
</evidence>